<sequence>MKMTTAVFLLTLSFAYILLGTCAQFTIAILTSNSLFNLHWQHLPFLIVFQAIFICLFFVSGFRRDSFVFLYPFLLTLFLHLCSNLWYILSLIHLRTYQSTEIQQFFYYCSRDILNMNFETKQCTCLHENVNDQYHVNMSCVKVKLFIELIQLIPFISTLLVLADFYTLTLVVFVYIYQKRSLIDYLPTLDEYDLA</sequence>
<dbReference type="AlphaFoldDB" id="A0A816DH93"/>
<keyword evidence="1" id="KW-0812">Transmembrane</keyword>
<protein>
    <submittedName>
        <fullName evidence="2">Uncharacterized protein</fullName>
    </submittedName>
</protein>
<name>A0A816DH93_ADIRI</name>
<reference evidence="2" key="1">
    <citation type="submission" date="2021-02" db="EMBL/GenBank/DDBJ databases">
        <authorList>
            <person name="Nowell W R."/>
        </authorList>
    </citation>
    <scope>NUCLEOTIDE SEQUENCE</scope>
</reference>
<dbReference type="Proteomes" id="UP000663828">
    <property type="component" value="Unassembled WGS sequence"/>
</dbReference>
<feature type="transmembrane region" description="Helical" evidence="1">
    <location>
        <begin position="39"/>
        <end position="60"/>
    </location>
</feature>
<keyword evidence="3" id="KW-1185">Reference proteome</keyword>
<evidence type="ECO:0000313" key="3">
    <source>
        <dbReference type="Proteomes" id="UP000663828"/>
    </source>
</evidence>
<dbReference type="EMBL" id="CAJNOR010008567">
    <property type="protein sequence ID" value="CAF1634761.1"/>
    <property type="molecule type" value="Genomic_DNA"/>
</dbReference>
<gene>
    <name evidence="2" type="ORF">XAT740_LOCUS52266</name>
</gene>
<keyword evidence="1" id="KW-0472">Membrane</keyword>
<evidence type="ECO:0000256" key="1">
    <source>
        <dbReference type="SAM" id="Phobius"/>
    </source>
</evidence>
<feature type="transmembrane region" description="Helical" evidence="1">
    <location>
        <begin position="67"/>
        <end position="89"/>
    </location>
</feature>
<proteinExistence type="predicted"/>
<keyword evidence="1" id="KW-1133">Transmembrane helix</keyword>
<accession>A0A816DH93</accession>
<feature type="transmembrane region" description="Helical" evidence="1">
    <location>
        <begin position="152"/>
        <end position="177"/>
    </location>
</feature>
<evidence type="ECO:0000313" key="2">
    <source>
        <dbReference type="EMBL" id="CAF1634761.1"/>
    </source>
</evidence>
<organism evidence="2 3">
    <name type="scientific">Adineta ricciae</name>
    <name type="common">Rotifer</name>
    <dbReference type="NCBI Taxonomy" id="249248"/>
    <lineage>
        <taxon>Eukaryota</taxon>
        <taxon>Metazoa</taxon>
        <taxon>Spiralia</taxon>
        <taxon>Gnathifera</taxon>
        <taxon>Rotifera</taxon>
        <taxon>Eurotatoria</taxon>
        <taxon>Bdelloidea</taxon>
        <taxon>Adinetida</taxon>
        <taxon>Adinetidae</taxon>
        <taxon>Adineta</taxon>
    </lineage>
</organism>
<comment type="caution">
    <text evidence="2">The sequence shown here is derived from an EMBL/GenBank/DDBJ whole genome shotgun (WGS) entry which is preliminary data.</text>
</comment>